<dbReference type="RefSeq" id="WP_133883744.1">
    <property type="nucleotide sequence ID" value="NZ_MWIN01000003.1"/>
</dbReference>
<feature type="transmembrane region" description="Helical" evidence="1">
    <location>
        <begin position="46"/>
        <end position="63"/>
    </location>
</feature>
<organism evidence="3 4">
    <name type="scientific">Panacagrimonas perspica</name>
    <dbReference type="NCBI Taxonomy" id="381431"/>
    <lineage>
        <taxon>Bacteria</taxon>
        <taxon>Pseudomonadati</taxon>
        <taxon>Pseudomonadota</taxon>
        <taxon>Gammaproteobacteria</taxon>
        <taxon>Nevskiales</taxon>
        <taxon>Nevskiaceae</taxon>
        <taxon>Panacagrimonas</taxon>
    </lineage>
</organism>
<dbReference type="PROSITE" id="PS50125">
    <property type="entry name" value="GUANYLATE_CYCLASE_2"/>
    <property type="match status" value="1"/>
</dbReference>
<proteinExistence type="predicted"/>
<gene>
    <name evidence="3" type="ORF">DFR24_4598</name>
</gene>
<dbReference type="InterPro" id="IPR001054">
    <property type="entry name" value="A/G_cyclase"/>
</dbReference>
<dbReference type="PANTHER" id="PTHR43081">
    <property type="entry name" value="ADENYLATE CYCLASE, TERMINAL-DIFFERENTIATION SPECIFIC-RELATED"/>
    <property type="match status" value="1"/>
</dbReference>
<dbReference type="GO" id="GO:0006171">
    <property type="term" value="P:cAMP biosynthetic process"/>
    <property type="evidence" value="ECO:0007669"/>
    <property type="project" value="TreeGrafter"/>
</dbReference>
<dbReference type="SUPFAM" id="SSF55073">
    <property type="entry name" value="Nucleotide cyclase"/>
    <property type="match status" value="1"/>
</dbReference>
<dbReference type="Pfam" id="PF00211">
    <property type="entry name" value="Guanylate_cyc"/>
    <property type="match status" value="1"/>
</dbReference>
<feature type="transmembrane region" description="Helical" evidence="1">
    <location>
        <begin position="155"/>
        <end position="178"/>
    </location>
</feature>
<dbReference type="InterPro" id="IPR029787">
    <property type="entry name" value="Nucleotide_cyclase"/>
</dbReference>
<evidence type="ECO:0000313" key="3">
    <source>
        <dbReference type="EMBL" id="TDU24331.1"/>
    </source>
</evidence>
<dbReference type="CDD" id="cd07302">
    <property type="entry name" value="CHD"/>
    <property type="match status" value="1"/>
</dbReference>
<comment type="caution">
    <text evidence="3">The sequence shown here is derived from an EMBL/GenBank/DDBJ whole genome shotgun (WGS) entry which is preliminary data.</text>
</comment>
<feature type="transmembrane region" description="Helical" evidence="1">
    <location>
        <begin position="117"/>
        <end position="135"/>
    </location>
</feature>
<name>A0A4R7NUJ8_9GAMM</name>
<dbReference type="AlphaFoldDB" id="A0A4R7NUJ8"/>
<dbReference type="PANTHER" id="PTHR43081:SF20">
    <property type="entry name" value="TWO-COMPONENT RESPONSE REGULATOR"/>
    <property type="match status" value="1"/>
</dbReference>
<feature type="transmembrane region" description="Helical" evidence="1">
    <location>
        <begin position="75"/>
        <end position="96"/>
    </location>
</feature>
<dbReference type="EMBL" id="SOBT01000012">
    <property type="protein sequence ID" value="TDU24331.1"/>
    <property type="molecule type" value="Genomic_DNA"/>
</dbReference>
<evidence type="ECO:0000313" key="4">
    <source>
        <dbReference type="Proteomes" id="UP000295341"/>
    </source>
</evidence>
<keyword evidence="1" id="KW-0472">Membrane</keyword>
<dbReference type="SMART" id="SM00044">
    <property type="entry name" value="CYCc"/>
    <property type="match status" value="1"/>
</dbReference>
<reference evidence="3 4" key="1">
    <citation type="submission" date="2019-03" db="EMBL/GenBank/DDBJ databases">
        <title>Genomic Encyclopedia of Type Strains, Phase IV (KMG-IV): sequencing the most valuable type-strain genomes for metagenomic binning, comparative biology and taxonomic classification.</title>
        <authorList>
            <person name="Goeker M."/>
        </authorList>
    </citation>
    <scope>NUCLEOTIDE SEQUENCE [LARGE SCALE GENOMIC DNA]</scope>
    <source>
        <strain evidence="3 4">DSM 26377</strain>
    </source>
</reference>
<dbReference type="GO" id="GO:0035556">
    <property type="term" value="P:intracellular signal transduction"/>
    <property type="evidence" value="ECO:0007669"/>
    <property type="project" value="InterPro"/>
</dbReference>
<dbReference type="GO" id="GO:0004016">
    <property type="term" value="F:adenylate cyclase activity"/>
    <property type="evidence" value="ECO:0007669"/>
    <property type="project" value="UniProtKB-ARBA"/>
</dbReference>
<protein>
    <submittedName>
        <fullName evidence="3">Class 3 adenylate cyclase</fullName>
    </submittedName>
</protein>
<accession>A0A4R7NUJ8</accession>
<sequence length="456" mass="48991">MQYADFFTLPMDDSAVVVVAAVVGVSGLGVAITYFFGDPRSPSTRALAFAVAMVGLANMSYPAQNVLHPDGDGTWWLVQLPIFDALVMSGLLLWMIRVVRAAQPSARALSWIRRCTWMFAGVTLLYLVLGAIYPVERMTLFLFCVGREGGCSGDFFWMFALPVVVMGSLMVAVGLIVFSQRIDEAERQRVVCVALAAPFFFANYVLPAGYNVLTSLPGLFIFLIGGLRYHTIQGERGQFLSRFLSHEVVKQVASRGLAYTMQSQKLELTVVCCDLRGFTHFSNAHDSTVVTQLLGEYYEAVGVVVAEYQATIQDYAGDGIMILVGAPIPAADHATRGLALSQRVMTAAQTITQRWHRPETPLSAGVGVSSGIVTVGAIGSSSMLEYTAIGNAANLASRLCDLARGGEILIDARTVELAGSRGLVARGPVHVKGLGDVLHYARAANEPLGSRQGVAP</sequence>
<keyword evidence="1" id="KW-1133">Transmembrane helix</keyword>
<feature type="transmembrane region" description="Helical" evidence="1">
    <location>
        <begin position="190"/>
        <end position="206"/>
    </location>
</feature>
<evidence type="ECO:0000259" key="2">
    <source>
        <dbReference type="PROSITE" id="PS50125"/>
    </source>
</evidence>
<dbReference type="Proteomes" id="UP000295341">
    <property type="component" value="Unassembled WGS sequence"/>
</dbReference>
<dbReference type="OrthoDB" id="9806704at2"/>
<feature type="transmembrane region" description="Helical" evidence="1">
    <location>
        <begin position="15"/>
        <end position="37"/>
    </location>
</feature>
<dbReference type="InterPro" id="IPR050697">
    <property type="entry name" value="Adenylyl/Guanylyl_Cyclase_3/4"/>
</dbReference>
<dbReference type="Gene3D" id="3.30.70.1230">
    <property type="entry name" value="Nucleotide cyclase"/>
    <property type="match status" value="1"/>
</dbReference>
<keyword evidence="4" id="KW-1185">Reference proteome</keyword>
<keyword evidence="1" id="KW-0812">Transmembrane</keyword>
<feature type="domain" description="Guanylate cyclase" evidence="2">
    <location>
        <begin position="269"/>
        <end position="400"/>
    </location>
</feature>
<evidence type="ECO:0000256" key="1">
    <source>
        <dbReference type="SAM" id="Phobius"/>
    </source>
</evidence>